<dbReference type="InterPro" id="IPR036390">
    <property type="entry name" value="WH_DNA-bd_sf"/>
</dbReference>
<organism evidence="3 4">
    <name type="scientific">Amycolatopsis pigmentata</name>
    <dbReference type="NCBI Taxonomy" id="450801"/>
    <lineage>
        <taxon>Bacteria</taxon>
        <taxon>Bacillati</taxon>
        <taxon>Actinomycetota</taxon>
        <taxon>Actinomycetes</taxon>
        <taxon>Pseudonocardiales</taxon>
        <taxon>Pseudonocardiaceae</taxon>
        <taxon>Amycolatopsis</taxon>
    </lineage>
</organism>
<dbReference type="InterPro" id="IPR005149">
    <property type="entry name" value="Tscrpt_reg_PadR_N"/>
</dbReference>
<protein>
    <submittedName>
        <fullName evidence="3">PadR family transcriptional regulator</fullName>
    </submittedName>
</protein>
<evidence type="ECO:0000313" key="4">
    <source>
        <dbReference type="Proteomes" id="UP001597417"/>
    </source>
</evidence>
<dbReference type="EMBL" id="JBHUKR010000021">
    <property type="protein sequence ID" value="MFD2421353.1"/>
    <property type="molecule type" value="Genomic_DNA"/>
</dbReference>
<keyword evidence="4" id="KW-1185">Reference proteome</keyword>
<accession>A0ABW5G218</accession>
<gene>
    <name evidence="3" type="ORF">ACFSXZ_33985</name>
</gene>
<feature type="region of interest" description="Disordered" evidence="1">
    <location>
        <begin position="27"/>
        <end position="60"/>
    </location>
</feature>
<dbReference type="PANTHER" id="PTHR43252">
    <property type="entry name" value="TRANSCRIPTIONAL REGULATOR YQJI"/>
    <property type="match status" value="1"/>
</dbReference>
<dbReference type="Pfam" id="PF03551">
    <property type="entry name" value="PadR"/>
    <property type="match status" value="1"/>
</dbReference>
<comment type="caution">
    <text evidence="3">The sequence shown here is derived from an EMBL/GenBank/DDBJ whole genome shotgun (WGS) entry which is preliminary data.</text>
</comment>
<dbReference type="PANTHER" id="PTHR43252:SF2">
    <property type="entry name" value="TRANSCRIPTION REGULATOR, PADR-LIKE FAMILY"/>
    <property type="match status" value="1"/>
</dbReference>
<sequence length="209" mass="22584">MRDHHHRHEHGPGVHHAFGPWARGGFGDFGPWGPGGPGGPHRGRGGPREHGGRRGGRRGRRGDVRAAILALLAEQPRHGYEILSEIAERSSGLWRPSPGSVYPTLQLLADEGLVISRDEGGKKLFELTESGRAAAEALDQTPPWEQIALDVDPSDVNLRKAGMTLMAAAVQVAQAGTPAQKKRAVEVLKEARRSLYGILGEIDDDEDED</sequence>
<reference evidence="4" key="1">
    <citation type="journal article" date="2019" name="Int. J. Syst. Evol. Microbiol.">
        <title>The Global Catalogue of Microorganisms (GCM) 10K type strain sequencing project: providing services to taxonomists for standard genome sequencing and annotation.</title>
        <authorList>
            <consortium name="The Broad Institute Genomics Platform"/>
            <consortium name="The Broad Institute Genome Sequencing Center for Infectious Disease"/>
            <person name="Wu L."/>
            <person name="Ma J."/>
        </authorList>
    </citation>
    <scope>NUCLEOTIDE SEQUENCE [LARGE SCALE GENOMIC DNA]</scope>
    <source>
        <strain evidence="4">CGMCC 4.7645</strain>
    </source>
</reference>
<dbReference type="Gene3D" id="1.10.10.10">
    <property type="entry name" value="Winged helix-like DNA-binding domain superfamily/Winged helix DNA-binding domain"/>
    <property type="match status" value="1"/>
</dbReference>
<evidence type="ECO:0000313" key="3">
    <source>
        <dbReference type="EMBL" id="MFD2421353.1"/>
    </source>
</evidence>
<evidence type="ECO:0000259" key="2">
    <source>
        <dbReference type="Pfam" id="PF03551"/>
    </source>
</evidence>
<dbReference type="InterPro" id="IPR036388">
    <property type="entry name" value="WH-like_DNA-bd_sf"/>
</dbReference>
<feature type="compositionally biased region" description="Gly residues" evidence="1">
    <location>
        <begin position="27"/>
        <end position="40"/>
    </location>
</feature>
<name>A0ABW5G218_9PSEU</name>
<feature type="domain" description="Transcription regulator PadR N-terminal" evidence="2">
    <location>
        <begin position="68"/>
        <end position="136"/>
    </location>
</feature>
<dbReference type="RefSeq" id="WP_378269866.1">
    <property type="nucleotide sequence ID" value="NZ_JBHUKR010000021.1"/>
</dbReference>
<dbReference type="Proteomes" id="UP001597417">
    <property type="component" value="Unassembled WGS sequence"/>
</dbReference>
<evidence type="ECO:0000256" key="1">
    <source>
        <dbReference type="SAM" id="MobiDB-lite"/>
    </source>
</evidence>
<proteinExistence type="predicted"/>
<dbReference type="SUPFAM" id="SSF46785">
    <property type="entry name" value="Winged helix' DNA-binding domain"/>
    <property type="match status" value="1"/>
</dbReference>